<evidence type="ECO:0000313" key="18">
    <source>
        <dbReference type="EMBL" id="HIX50466.1"/>
    </source>
</evidence>
<dbReference type="Pfam" id="PF20259">
    <property type="entry name" value="tRNA_Me_trans_M"/>
    <property type="match status" value="1"/>
</dbReference>
<feature type="binding site" evidence="15">
    <location>
        <position position="36"/>
    </location>
    <ligand>
        <name>ATP</name>
        <dbReference type="ChEBI" id="CHEBI:30616"/>
    </ligand>
</feature>
<evidence type="ECO:0000256" key="14">
    <source>
        <dbReference type="ARBA" id="ARBA00056575"/>
    </source>
</evidence>
<feature type="region of interest" description="Interaction with tRNA" evidence="15">
    <location>
        <begin position="310"/>
        <end position="311"/>
    </location>
</feature>
<dbReference type="HAMAP" id="MF_00144">
    <property type="entry name" value="tRNA_thiouridyl_MnmA"/>
    <property type="match status" value="1"/>
</dbReference>
<evidence type="ECO:0000256" key="5">
    <source>
        <dbReference type="ARBA" id="ARBA00022490"/>
    </source>
</evidence>
<dbReference type="InterPro" id="IPR004506">
    <property type="entry name" value="MnmA-like"/>
</dbReference>
<feature type="region of interest" description="Interaction with target base in tRNA" evidence="15">
    <location>
        <begin position="96"/>
        <end position="98"/>
    </location>
</feature>
<dbReference type="GO" id="GO:0103016">
    <property type="term" value="F:tRNA-uridine 2-sulfurtransferase activity"/>
    <property type="evidence" value="ECO:0007669"/>
    <property type="project" value="UniProtKB-EC"/>
</dbReference>
<feature type="site" description="Interaction with tRNA" evidence="15">
    <location>
        <position position="342"/>
    </location>
</feature>
<dbReference type="FunFam" id="2.40.30.10:FF:000023">
    <property type="entry name" value="tRNA-specific 2-thiouridylase MnmA"/>
    <property type="match status" value="1"/>
</dbReference>
<dbReference type="Pfam" id="PF20258">
    <property type="entry name" value="tRNA_Me_trans_C"/>
    <property type="match status" value="1"/>
</dbReference>
<feature type="disulfide bond" description="Alternate" evidence="15">
    <location>
        <begin position="101"/>
        <end position="198"/>
    </location>
</feature>
<dbReference type="InterPro" id="IPR046885">
    <property type="entry name" value="MnmA-like_C"/>
</dbReference>
<dbReference type="Gene3D" id="2.30.30.280">
    <property type="entry name" value="Adenine nucleotide alpha hydrolases-like domains"/>
    <property type="match status" value="1"/>
</dbReference>
<feature type="active site" description="Cysteine persulfide intermediate" evidence="15">
    <location>
        <position position="198"/>
    </location>
</feature>
<dbReference type="AlphaFoldDB" id="A0A9D1W0C7"/>
<evidence type="ECO:0000256" key="8">
    <source>
        <dbReference type="ARBA" id="ARBA00022694"/>
    </source>
</evidence>
<feature type="region of interest" description="Interaction with tRNA" evidence="15">
    <location>
        <begin position="148"/>
        <end position="150"/>
    </location>
</feature>
<keyword evidence="5 15" id="KW-0963">Cytoplasm</keyword>
<dbReference type="FunFam" id="2.30.30.280:FF:000001">
    <property type="entry name" value="tRNA-specific 2-thiouridylase MnmA"/>
    <property type="match status" value="1"/>
</dbReference>
<keyword evidence="6 15" id="KW-0820">tRNA-binding</keyword>
<dbReference type="SUPFAM" id="SSF52402">
    <property type="entry name" value="Adenine nucleotide alpha hydrolases-like"/>
    <property type="match status" value="1"/>
</dbReference>
<comment type="catalytic activity">
    <reaction evidence="13 15">
        <text>S-sulfanyl-L-cysteinyl-[protein] + uridine(34) in tRNA + AH2 + ATP = 2-thiouridine(34) in tRNA + L-cysteinyl-[protein] + A + AMP + diphosphate + H(+)</text>
        <dbReference type="Rhea" id="RHEA:47032"/>
        <dbReference type="Rhea" id="RHEA-COMP:10131"/>
        <dbReference type="Rhea" id="RHEA-COMP:11726"/>
        <dbReference type="Rhea" id="RHEA-COMP:11727"/>
        <dbReference type="Rhea" id="RHEA-COMP:11728"/>
        <dbReference type="ChEBI" id="CHEBI:13193"/>
        <dbReference type="ChEBI" id="CHEBI:15378"/>
        <dbReference type="ChEBI" id="CHEBI:17499"/>
        <dbReference type="ChEBI" id="CHEBI:29950"/>
        <dbReference type="ChEBI" id="CHEBI:30616"/>
        <dbReference type="ChEBI" id="CHEBI:33019"/>
        <dbReference type="ChEBI" id="CHEBI:61963"/>
        <dbReference type="ChEBI" id="CHEBI:65315"/>
        <dbReference type="ChEBI" id="CHEBI:87170"/>
        <dbReference type="ChEBI" id="CHEBI:456215"/>
        <dbReference type="EC" id="2.8.1.13"/>
    </reaction>
</comment>
<evidence type="ECO:0000256" key="9">
    <source>
        <dbReference type="ARBA" id="ARBA00022741"/>
    </source>
</evidence>
<comment type="function">
    <text evidence="14 15">Catalyzes the 2-thiolation of uridine at the wobble position (U34) of tRNA, leading to the formation of s(2)U34.</text>
</comment>
<feature type="binding site" evidence="15">
    <location>
        <position position="125"/>
    </location>
    <ligand>
        <name>ATP</name>
        <dbReference type="ChEBI" id="CHEBI:30616"/>
    </ligand>
</feature>
<keyword evidence="10 15" id="KW-0067">ATP-binding</keyword>
<dbReference type="CDD" id="cd01998">
    <property type="entry name" value="MnmA_TRMU-like"/>
    <property type="match status" value="1"/>
</dbReference>
<feature type="binding site" evidence="15">
    <location>
        <begin position="10"/>
        <end position="17"/>
    </location>
    <ligand>
        <name>ATP</name>
        <dbReference type="ChEBI" id="CHEBI:30616"/>
    </ligand>
</feature>
<keyword evidence="12 15" id="KW-1015">Disulfide bond</keyword>
<dbReference type="InterPro" id="IPR014729">
    <property type="entry name" value="Rossmann-like_a/b/a_fold"/>
</dbReference>
<dbReference type="GO" id="GO:0000049">
    <property type="term" value="F:tRNA binding"/>
    <property type="evidence" value="ECO:0007669"/>
    <property type="project" value="UniProtKB-KW"/>
</dbReference>
<keyword evidence="8 15" id="KW-0819">tRNA processing</keyword>
<proteinExistence type="inferred from homology"/>
<comment type="caution">
    <text evidence="18">The sequence shown here is derived from an EMBL/GenBank/DDBJ whole genome shotgun (WGS) entry which is preliminary data.</text>
</comment>
<feature type="domain" description="tRNA-specific 2-thiouridylase MnmA-like central" evidence="17">
    <location>
        <begin position="206"/>
        <end position="275"/>
    </location>
</feature>
<evidence type="ECO:0000259" key="16">
    <source>
        <dbReference type="Pfam" id="PF20258"/>
    </source>
</evidence>
<keyword evidence="11 15" id="KW-0694">RNA-binding</keyword>
<evidence type="ECO:0000256" key="13">
    <source>
        <dbReference type="ARBA" id="ARBA00051542"/>
    </source>
</evidence>
<feature type="domain" description="tRNA-specific 2-thiouridylase MnmA-like C-terminal" evidence="16">
    <location>
        <begin position="284"/>
        <end position="358"/>
    </location>
</feature>
<dbReference type="GO" id="GO:0002143">
    <property type="term" value="P:tRNA wobble position uridine thiolation"/>
    <property type="evidence" value="ECO:0007669"/>
    <property type="project" value="TreeGrafter"/>
</dbReference>
<organism evidence="18 19">
    <name type="scientific">Candidatus Borkfalkia faecavium</name>
    <dbReference type="NCBI Taxonomy" id="2838508"/>
    <lineage>
        <taxon>Bacteria</taxon>
        <taxon>Bacillati</taxon>
        <taxon>Bacillota</taxon>
        <taxon>Clostridia</taxon>
        <taxon>Christensenellales</taxon>
        <taxon>Christensenellaceae</taxon>
        <taxon>Candidatus Borkfalkia</taxon>
    </lineage>
</organism>
<dbReference type="InterPro" id="IPR023382">
    <property type="entry name" value="MnmA-like_central_sf"/>
</dbReference>
<feature type="site" description="Interaction with tRNA" evidence="15">
    <location>
        <position position="126"/>
    </location>
</feature>
<evidence type="ECO:0000256" key="2">
    <source>
        <dbReference type="ARBA" id="ARBA00006191"/>
    </source>
</evidence>
<dbReference type="Pfam" id="PF03054">
    <property type="entry name" value="tRNA_Me_trans"/>
    <property type="match status" value="1"/>
</dbReference>
<dbReference type="PANTHER" id="PTHR11933:SF5">
    <property type="entry name" value="MITOCHONDRIAL TRNA-SPECIFIC 2-THIOURIDYLASE 1"/>
    <property type="match status" value="1"/>
</dbReference>
<evidence type="ECO:0000256" key="3">
    <source>
        <dbReference type="ARBA" id="ARBA00011949"/>
    </source>
</evidence>
<dbReference type="PANTHER" id="PTHR11933">
    <property type="entry name" value="TRNA 5-METHYLAMINOMETHYL-2-THIOURIDYLATE -METHYLTRANSFERASE"/>
    <property type="match status" value="1"/>
</dbReference>
<sequence length="370" mass="41343">MQKAKRVVVGMSGGVDSSVAALLLQRQGYDVVGLYMINWEEEGENGCCTAEQDYDDVRRVCNKLGIPYYTVNFAKEYRERVFSYFLQEYARGRTPNPDVLCNREIKFGPFKEYAQKLGADYIATGHYCDILHAADGRHYLLKAADAGKDQTYFLNQVTQAQLEGVLFPLGKMQKAQVRALAAECGLSTAKKKDSTGICFIGERNFRNFLRSYLPARPGKIVTEAGEEVGEHIGLMYYTLGQRRGLNVGGVKGHAEEGRWFVVRKDMEHNLLVVSHGDETPLYSRGCTVSGMNWIPCPPAEREFACTAKFRYRQPEQGVRVRLEGELLHIDFDLPQRAVTPGQYAVLYSGEKCIGGGVIEQTFGAEVAGKN</sequence>
<dbReference type="GO" id="GO:0005737">
    <property type="term" value="C:cytoplasm"/>
    <property type="evidence" value="ECO:0007669"/>
    <property type="project" value="UniProtKB-SubCell"/>
</dbReference>
<evidence type="ECO:0000256" key="6">
    <source>
        <dbReference type="ARBA" id="ARBA00022555"/>
    </source>
</evidence>
<dbReference type="EMBL" id="DXEW01000021">
    <property type="protein sequence ID" value="HIX50466.1"/>
    <property type="molecule type" value="Genomic_DNA"/>
</dbReference>
<evidence type="ECO:0000256" key="15">
    <source>
        <dbReference type="HAMAP-Rule" id="MF_00144"/>
    </source>
</evidence>
<keyword evidence="9 15" id="KW-0547">Nucleotide-binding</keyword>
<comment type="subcellular location">
    <subcellularLocation>
        <location evidence="1 15">Cytoplasm</location>
    </subcellularLocation>
</comment>
<feature type="active site" description="Nucleophile" evidence="15">
    <location>
        <position position="101"/>
    </location>
</feature>
<accession>A0A9D1W0C7</accession>
<keyword evidence="7 15" id="KW-0808">Transferase</keyword>
<evidence type="ECO:0000313" key="19">
    <source>
        <dbReference type="Proteomes" id="UP000886847"/>
    </source>
</evidence>
<gene>
    <name evidence="15 18" type="primary">mnmA</name>
    <name evidence="18" type="ORF">H9851_04220</name>
</gene>
<dbReference type="InterPro" id="IPR046884">
    <property type="entry name" value="MnmA-like_central"/>
</dbReference>
<dbReference type="NCBIfam" id="NF001138">
    <property type="entry name" value="PRK00143.1"/>
    <property type="match status" value="1"/>
</dbReference>
<evidence type="ECO:0000256" key="1">
    <source>
        <dbReference type="ARBA" id="ARBA00004496"/>
    </source>
</evidence>
<evidence type="ECO:0000256" key="7">
    <source>
        <dbReference type="ARBA" id="ARBA00022679"/>
    </source>
</evidence>
<dbReference type="Gene3D" id="2.40.30.10">
    <property type="entry name" value="Translation factors"/>
    <property type="match status" value="1"/>
</dbReference>
<evidence type="ECO:0000256" key="10">
    <source>
        <dbReference type="ARBA" id="ARBA00022840"/>
    </source>
</evidence>
<dbReference type="GO" id="GO:0005524">
    <property type="term" value="F:ATP binding"/>
    <property type="evidence" value="ECO:0007669"/>
    <property type="project" value="UniProtKB-KW"/>
</dbReference>
<dbReference type="Gene3D" id="3.40.50.620">
    <property type="entry name" value="HUPs"/>
    <property type="match status" value="1"/>
</dbReference>
<comment type="similarity">
    <text evidence="2 15">Belongs to the MnmA/TRMU family.</text>
</comment>
<dbReference type="FunFam" id="3.40.50.620:FF:000004">
    <property type="entry name" value="tRNA-specific 2-thiouridylase MnmA"/>
    <property type="match status" value="1"/>
</dbReference>
<dbReference type="EC" id="2.8.1.13" evidence="3 15"/>
<evidence type="ECO:0000259" key="17">
    <source>
        <dbReference type="Pfam" id="PF20259"/>
    </source>
</evidence>
<evidence type="ECO:0000256" key="4">
    <source>
        <dbReference type="ARBA" id="ARBA00013805"/>
    </source>
</evidence>
<dbReference type="NCBIfam" id="TIGR00420">
    <property type="entry name" value="trmU"/>
    <property type="match status" value="1"/>
</dbReference>
<protein>
    <recommendedName>
        <fullName evidence="4 15">tRNA-specific 2-thiouridylase MnmA</fullName>
        <ecNumber evidence="3 15">2.8.1.13</ecNumber>
    </recommendedName>
</protein>
<reference evidence="18" key="1">
    <citation type="journal article" date="2021" name="PeerJ">
        <title>Extensive microbial diversity within the chicken gut microbiome revealed by metagenomics and culture.</title>
        <authorList>
            <person name="Gilroy R."/>
            <person name="Ravi A."/>
            <person name="Getino M."/>
            <person name="Pursley I."/>
            <person name="Horton D.L."/>
            <person name="Alikhan N.F."/>
            <person name="Baker D."/>
            <person name="Gharbi K."/>
            <person name="Hall N."/>
            <person name="Watson M."/>
            <person name="Adriaenssens E.M."/>
            <person name="Foster-Nyarko E."/>
            <person name="Jarju S."/>
            <person name="Secka A."/>
            <person name="Antonio M."/>
            <person name="Oren A."/>
            <person name="Chaudhuri R.R."/>
            <person name="La Ragione R."/>
            <person name="Hildebrand F."/>
            <person name="Pallen M.J."/>
        </authorList>
    </citation>
    <scope>NUCLEOTIDE SEQUENCE</scope>
    <source>
        <strain evidence="18">2189</strain>
    </source>
</reference>
<dbReference type="Proteomes" id="UP000886847">
    <property type="component" value="Unassembled WGS sequence"/>
</dbReference>
<reference evidence="18" key="2">
    <citation type="submission" date="2021-04" db="EMBL/GenBank/DDBJ databases">
        <authorList>
            <person name="Gilroy R."/>
        </authorList>
    </citation>
    <scope>NUCLEOTIDE SEQUENCE</scope>
    <source>
        <strain evidence="18">2189</strain>
    </source>
</reference>
<evidence type="ECO:0000256" key="11">
    <source>
        <dbReference type="ARBA" id="ARBA00022884"/>
    </source>
</evidence>
<evidence type="ECO:0000256" key="12">
    <source>
        <dbReference type="ARBA" id="ARBA00023157"/>
    </source>
</evidence>
<name>A0A9D1W0C7_9FIRM</name>